<evidence type="ECO:0000313" key="3">
    <source>
        <dbReference type="EMBL" id="KAL0008971.1"/>
    </source>
</evidence>
<organism evidence="3 4">
    <name type="scientific">Lithocarpus litseifolius</name>
    <dbReference type="NCBI Taxonomy" id="425828"/>
    <lineage>
        <taxon>Eukaryota</taxon>
        <taxon>Viridiplantae</taxon>
        <taxon>Streptophyta</taxon>
        <taxon>Embryophyta</taxon>
        <taxon>Tracheophyta</taxon>
        <taxon>Spermatophyta</taxon>
        <taxon>Magnoliopsida</taxon>
        <taxon>eudicotyledons</taxon>
        <taxon>Gunneridae</taxon>
        <taxon>Pentapetalae</taxon>
        <taxon>rosids</taxon>
        <taxon>fabids</taxon>
        <taxon>Fagales</taxon>
        <taxon>Fagaceae</taxon>
        <taxon>Lithocarpus</taxon>
    </lineage>
</organism>
<dbReference type="GO" id="GO:0004523">
    <property type="term" value="F:RNA-DNA hybrid ribonuclease activity"/>
    <property type="evidence" value="ECO:0007669"/>
    <property type="project" value="InterPro"/>
</dbReference>
<gene>
    <name evidence="3" type="ORF">SO802_010473</name>
</gene>
<evidence type="ECO:0000256" key="1">
    <source>
        <dbReference type="SAM" id="SignalP"/>
    </source>
</evidence>
<dbReference type="Proteomes" id="UP001459277">
    <property type="component" value="Unassembled WGS sequence"/>
</dbReference>
<dbReference type="AlphaFoldDB" id="A0AAW2DIS3"/>
<reference evidence="3 4" key="1">
    <citation type="submission" date="2024-01" db="EMBL/GenBank/DDBJ databases">
        <title>A telomere-to-telomere, gap-free genome of sweet tea (Lithocarpus litseifolius).</title>
        <authorList>
            <person name="Zhou J."/>
        </authorList>
    </citation>
    <scope>NUCLEOTIDE SEQUENCE [LARGE SCALE GENOMIC DNA]</scope>
    <source>
        <strain evidence="3">Zhou-2022a</strain>
        <tissue evidence="3">Leaf</tissue>
    </source>
</reference>
<comment type="caution">
    <text evidence="3">The sequence shown here is derived from an EMBL/GenBank/DDBJ whole genome shotgun (WGS) entry which is preliminary data.</text>
</comment>
<dbReference type="InterPro" id="IPR036397">
    <property type="entry name" value="RNaseH_sf"/>
</dbReference>
<dbReference type="GO" id="GO:0003676">
    <property type="term" value="F:nucleic acid binding"/>
    <property type="evidence" value="ECO:0007669"/>
    <property type="project" value="InterPro"/>
</dbReference>
<dbReference type="InterPro" id="IPR012337">
    <property type="entry name" value="RNaseH-like_sf"/>
</dbReference>
<accession>A0AAW2DIS3</accession>
<evidence type="ECO:0000259" key="2">
    <source>
        <dbReference type="Pfam" id="PF13456"/>
    </source>
</evidence>
<dbReference type="Gene3D" id="3.30.420.10">
    <property type="entry name" value="Ribonuclease H-like superfamily/Ribonuclease H"/>
    <property type="match status" value="1"/>
</dbReference>
<feature type="signal peptide" evidence="1">
    <location>
        <begin position="1"/>
        <end position="19"/>
    </location>
</feature>
<dbReference type="InterPro" id="IPR002156">
    <property type="entry name" value="RNaseH_domain"/>
</dbReference>
<keyword evidence="1" id="KW-0732">Signal</keyword>
<sequence>MLLMSLLFTVPIFITLSKGWIAANSNSEQKGSNAAMSPSCKLNEDDMMHVYFDCAVFEDLQRTGAGVIIRNKQGLLIAAMSQKGRPVMESFVAELEAAVQTMQFARDVGIQRGRVLVGDYSKTSGTRKL</sequence>
<dbReference type="Pfam" id="PF13456">
    <property type="entry name" value="RVT_3"/>
    <property type="match status" value="1"/>
</dbReference>
<keyword evidence="4" id="KW-1185">Reference proteome</keyword>
<feature type="domain" description="RNase H type-1" evidence="2">
    <location>
        <begin position="53"/>
        <end position="112"/>
    </location>
</feature>
<dbReference type="SUPFAM" id="SSF53098">
    <property type="entry name" value="Ribonuclease H-like"/>
    <property type="match status" value="1"/>
</dbReference>
<name>A0AAW2DIS3_9ROSI</name>
<proteinExistence type="predicted"/>
<dbReference type="EMBL" id="JAZDWU010000003">
    <property type="protein sequence ID" value="KAL0008971.1"/>
    <property type="molecule type" value="Genomic_DNA"/>
</dbReference>
<protein>
    <recommendedName>
        <fullName evidence="2">RNase H type-1 domain-containing protein</fullName>
    </recommendedName>
</protein>
<feature type="chain" id="PRO_5043430398" description="RNase H type-1 domain-containing protein" evidence="1">
    <location>
        <begin position="20"/>
        <end position="129"/>
    </location>
</feature>
<evidence type="ECO:0000313" key="4">
    <source>
        <dbReference type="Proteomes" id="UP001459277"/>
    </source>
</evidence>